<comment type="subcellular location">
    <subcellularLocation>
        <location evidence="1">Nucleus</location>
        <location evidence="1">Nucleoplasm</location>
    </subcellularLocation>
</comment>
<comment type="similarity">
    <text evidence="2">Belongs to the THAP1 family.</text>
</comment>
<dbReference type="SMART" id="SM00980">
    <property type="entry name" value="THAP"/>
    <property type="match status" value="1"/>
</dbReference>
<keyword evidence="4 12" id="KW-0863">Zinc-finger</keyword>
<feature type="domain" description="THAP-type" evidence="14">
    <location>
        <begin position="1"/>
        <end position="90"/>
    </location>
</feature>
<organism evidence="15">
    <name type="scientific">Culex tarsalis</name>
    <name type="common">Encephalitis mosquito</name>
    <dbReference type="NCBI Taxonomy" id="7177"/>
    <lineage>
        <taxon>Eukaryota</taxon>
        <taxon>Metazoa</taxon>
        <taxon>Ecdysozoa</taxon>
        <taxon>Arthropoda</taxon>
        <taxon>Hexapoda</taxon>
        <taxon>Insecta</taxon>
        <taxon>Pterygota</taxon>
        <taxon>Neoptera</taxon>
        <taxon>Endopterygota</taxon>
        <taxon>Diptera</taxon>
        <taxon>Nematocera</taxon>
        <taxon>Culicoidea</taxon>
        <taxon>Culicidae</taxon>
        <taxon>Culicinae</taxon>
        <taxon>Culicini</taxon>
        <taxon>Culex</taxon>
        <taxon>Culex</taxon>
    </lineage>
</organism>
<evidence type="ECO:0000256" key="12">
    <source>
        <dbReference type="PROSITE-ProRule" id="PRU00309"/>
    </source>
</evidence>
<evidence type="ECO:0000256" key="1">
    <source>
        <dbReference type="ARBA" id="ARBA00004642"/>
    </source>
</evidence>
<keyword evidence="8 12" id="KW-0238">DNA-binding</keyword>
<evidence type="ECO:0000256" key="13">
    <source>
        <dbReference type="SAM" id="MobiDB-lite"/>
    </source>
</evidence>
<evidence type="ECO:0000256" key="10">
    <source>
        <dbReference type="ARBA" id="ARBA00023242"/>
    </source>
</evidence>
<evidence type="ECO:0000313" key="15">
    <source>
        <dbReference type="EMBL" id="JAV33449.1"/>
    </source>
</evidence>
<dbReference type="AlphaFoldDB" id="A0A1Q3G0W9"/>
<keyword evidence="10" id="KW-0539">Nucleus</keyword>
<keyword evidence="7" id="KW-0175">Coiled coil</keyword>
<keyword evidence="3" id="KW-0479">Metal-binding</keyword>
<sequence>MGRTCSVKDCKSNETKHFNISFYKFPDDEHICEKWVEFCNSYGLTAAFKESGPFGLRGRRICSNHFTRDCFRLPAHKFRGLRSGAVPQLTGNEDECLEEASPESPSATDKRSDTLAMRKVEKRYYVQGRNDLFEVLILKSPEEDEG</sequence>
<evidence type="ECO:0000259" key="14">
    <source>
        <dbReference type="PROSITE" id="PS50950"/>
    </source>
</evidence>
<dbReference type="SUPFAM" id="SSF57716">
    <property type="entry name" value="Glucocorticoid receptor-like (DNA-binding domain)"/>
    <property type="match status" value="1"/>
</dbReference>
<reference evidence="15" key="1">
    <citation type="submission" date="2017-01" db="EMBL/GenBank/DDBJ databases">
        <title>A deep insight into the sialotranscriptome of adult male and female Cluex tarsalis mosquitoes.</title>
        <authorList>
            <person name="Ribeiro J.M."/>
            <person name="Moreira F."/>
            <person name="Bernard K.A."/>
            <person name="Calvo E."/>
        </authorList>
    </citation>
    <scope>NUCLEOTIDE SEQUENCE</scope>
    <source>
        <strain evidence="15">Kern County</strain>
        <tissue evidence="15">Salivary glands</tissue>
    </source>
</reference>
<keyword evidence="6" id="KW-0805">Transcription regulation</keyword>
<protein>
    <recommendedName>
        <fullName evidence="14">THAP-type domain-containing protein</fullName>
    </recommendedName>
</protein>
<dbReference type="InterPro" id="IPR006612">
    <property type="entry name" value="THAP_Znf"/>
</dbReference>
<evidence type="ECO:0000256" key="4">
    <source>
        <dbReference type="ARBA" id="ARBA00022771"/>
    </source>
</evidence>
<proteinExistence type="inferred from homology"/>
<dbReference type="GO" id="GO:0043565">
    <property type="term" value="F:sequence-specific DNA binding"/>
    <property type="evidence" value="ECO:0007669"/>
    <property type="project" value="InterPro"/>
</dbReference>
<dbReference type="SMART" id="SM00692">
    <property type="entry name" value="DM3"/>
    <property type="match status" value="1"/>
</dbReference>
<evidence type="ECO:0000256" key="2">
    <source>
        <dbReference type="ARBA" id="ARBA00006177"/>
    </source>
</evidence>
<dbReference type="GO" id="GO:0005654">
    <property type="term" value="C:nucleoplasm"/>
    <property type="evidence" value="ECO:0007669"/>
    <property type="project" value="UniProtKB-SubCell"/>
</dbReference>
<evidence type="ECO:0000256" key="6">
    <source>
        <dbReference type="ARBA" id="ARBA00023015"/>
    </source>
</evidence>
<evidence type="ECO:0000256" key="7">
    <source>
        <dbReference type="ARBA" id="ARBA00023054"/>
    </source>
</evidence>
<dbReference type="PANTHER" id="PTHR46600:SF1">
    <property type="entry name" value="THAP DOMAIN-CONTAINING PROTEIN 1"/>
    <property type="match status" value="1"/>
</dbReference>
<dbReference type="PANTHER" id="PTHR46600">
    <property type="entry name" value="THAP DOMAIN-CONTAINING"/>
    <property type="match status" value="1"/>
</dbReference>
<dbReference type="InterPro" id="IPR026516">
    <property type="entry name" value="THAP1/10"/>
</dbReference>
<dbReference type="Pfam" id="PF05485">
    <property type="entry name" value="THAP"/>
    <property type="match status" value="1"/>
</dbReference>
<evidence type="ECO:0000256" key="8">
    <source>
        <dbReference type="ARBA" id="ARBA00023125"/>
    </source>
</evidence>
<keyword evidence="5" id="KW-0862">Zinc</keyword>
<evidence type="ECO:0000256" key="3">
    <source>
        <dbReference type="ARBA" id="ARBA00022723"/>
    </source>
</evidence>
<evidence type="ECO:0000256" key="9">
    <source>
        <dbReference type="ARBA" id="ARBA00023163"/>
    </source>
</evidence>
<feature type="region of interest" description="Disordered" evidence="13">
    <location>
        <begin position="92"/>
        <end position="113"/>
    </location>
</feature>
<feature type="compositionally biased region" description="Acidic residues" evidence="13">
    <location>
        <begin position="92"/>
        <end position="101"/>
    </location>
</feature>
<name>A0A1Q3G0W9_CULTA</name>
<dbReference type="EMBL" id="GFDL01001596">
    <property type="protein sequence ID" value="JAV33449.1"/>
    <property type="molecule type" value="Transcribed_RNA"/>
</dbReference>
<dbReference type="GO" id="GO:0008270">
    <property type="term" value="F:zinc ion binding"/>
    <property type="evidence" value="ECO:0007669"/>
    <property type="project" value="UniProtKB-KW"/>
</dbReference>
<evidence type="ECO:0000256" key="5">
    <source>
        <dbReference type="ARBA" id="ARBA00022833"/>
    </source>
</evidence>
<keyword evidence="9" id="KW-0804">Transcription</keyword>
<evidence type="ECO:0000256" key="11">
    <source>
        <dbReference type="ARBA" id="ARBA00023306"/>
    </source>
</evidence>
<keyword evidence="11" id="KW-0131">Cell cycle</keyword>
<accession>A0A1Q3G0W9</accession>
<dbReference type="PROSITE" id="PS50950">
    <property type="entry name" value="ZF_THAP"/>
    <property type="match status" value="1"/>
</dbReference>